<evidence type="ECO:0000313" key="2">
    <source>
        <dbReference type="Proteomes" id="UP000308600"/>
    </source>
</evidence>
<name>A0ACD3BAV5_9AGAR</name>
<organism evidence="1 2">
    <name type="scientific">Pluteus cervinus</name>
    <dbReference type="NCBI Taxonomy" id="181527"/>
    <lineage>
        <taxon>Eukaryota</taxon>
        <taxon>Fungi</taxon>
        <taxon>Dikarya</taxon>
        <taxon>Basidiomycota</taxon>
        <taxon>Agaricomycotina</taxon>
        <taxon>Agaricomycetes</taxon>
        <taxon>Agaricomycetidae</taxon>
        <taxon>Agaricales</taxon>
        <taxon>Pluteineae</taxon>
        <taxon>Pluteaceae</taxon>
        <taxon>Pluteus</taxon>
    </lineage>
</organism>
<dbReference type="Proteomes" id="UP000308600">
    <property type="component" value="Unassembled WGS sequence"/>
</dbReference>
<keyword evidence="1" id="KW-0328">Glycosyltransferase</keyword>
<reference evidence="1 2" key="1">
    <citation type="journal article" date="2019" name="Nat. Ecol. Evol.">
        <title>Megaphylogeny resolves global patterns of mushroom evolution.</title>
        <authorList>
            <person name="Varga T."/>
            <person name="Krizsan K."/>
            <person name="Foldi C."/>
            <person name="Dima B."/>
            <person name="Sanchez-Garcia M."/>
            <person name="Sanchez-Ramirez S."/>
            <person name="Szollosi G.J."/>
            <person name="Szarkandi J.G."/>
            <person name="Papp V."/>
            <person name="Albert L."/>
            <person name="Andreopoulos W."/>
            <person name="Angelini C."/>
            <person name="Antonin V."/>
            <person name="Barry K.W."/>
            <person name="Bougher N.L."/>
            <person name="Buchanan P."/>
            <person name="Buyck B."/>
            <person name="Bense V."/>
            <person name="Catcheside P."/>
            <person name="Chovatia M."/>
            <person name="Cooper J."/>
            <person name="Damon W."/>
            <person name="Desjardin D."/>
            <person name="Finy P."/>
            <person name="Geml J."/>
            <person name="Haridas S."/>
            <person name="Hughes K."/>
            <person name="Justo A."/>
            <person name="Karasinski D."/>
            <person name="Kautmanova I."/>
            <person name="Kiss B."/>
            <person name="Kocsube S."/>
            <person name="Kotiranta H."/>
            <person name="LaButti K.M."/>
            <person name="Lechner B.E."/>
            <person name="Liimatainen K."/>
            <person name="Lipzen A."/>
            <person name="Lukacs Z."/>
            <person name="Mihaltcheva S."/>
            <person name="Morgado L.N."/>
            <person name="Niskanen T."/>
            <person name="Noordeloos M.E."/>
            <person name="Ohm R.A."/>
            <person name="Ortiz-Santana B."/>
            <person name="Ovrebo C."/>
            <person name="Racz N."/>
            <person name="Riley R."/>
            <person name="Savchenko A."/>
            <person name="Shiryaev A."/>
            <person name="Soop K."/>
            <person name="Spirin V."/>
            <person name="Szebenyi C."/>
            <person name="Tomsovsky M."/>
            <person name="Tulloss R.E."/>
            <person name="Uehling J."/>
            <person name="Grigoriev I.V."/>
            <person name="Vagvolgyi C."/>
            <person name="Papp T."/>
            <person name="Martin F.M."/>
            <person name="Miettinen O."/>
            <person name="Hibbett D.S."/>
            <person name="Nagy L.G."/>
        </authorList>
    </citation>
    <scope>NUCLEOTIDE SEQUENCE [LARGE SCALE GENOMIC DNA]</scope>
    <source>
        <strain evidence="1 2">NL-1719</strain>
    </source>
</reference>
<keyword evidence="1" id="KW-0808">Transferase</keyword>
<protein>
    <submittedName>
        <fullName evidence="1">Anthranilate phosphoribosyltransferase, TrpD</fullName>
    </submittedName>
</protein>
<accession>A0ACD3BAV5</accession>
<evidence type="ECO:0000313" key="1">
    <source>
        <dbReference type="EMBL" id="TFK74742.1"/>
    </source>
</evidence>
<keyword evidence="2" id="KW-1185">Reference proteome</keyword>
<sequence length="366" mass="38808">MSEYTPESFKPLLKRLVETPEYFSPDDLKLALNHLFTPDAVHPTQIGSFLTALHIHRVERRPESLAAAASVLRERALTAAVQDTENDFVVDIVGTGGDGYNLFNVSTTAAIVAAGAGARVIKHGSRASTSSSGSADLLQALDCLFTAPTPGTPMPIPRVPFTFILAPHYHPSLALIAPHRKALPIRTMFNVLGPLINPARPKGMVLGVAVKEIGETFARSLGEGGVERALVVCGYEGLDEISCAGPTWAWELRDGKVTAKTLTPEQFGLAPYPLTAVGGGTPEENAETCKKLLTSGADIPGSLTAVLNFVLMNASALLVIAGIAEDYKHGTRLARESITSGKAWAALEQFREAGRKASIKCNASST</sequence>
<proteinExistence type="predicted"/>
<gene>
    <name evidence="1" type="ORF">BDN72DRAFT_629505</name>
</gene>
<dbReference type="EMBL" id="ML208266">
    <property type="protein sequence ID" value="TFK74742.1"/>
    <property type="molecule type" value="Genomic_DNA"/>
</dbReference>